<dbReference type="SUPFAM" id="SSF48317">
    <property type="entry name" value="Acid phosphatase/Vanadium-dependent haloperoxidase"/>
    <property type="match status" value="1"/>
</dbReference>
<dbReference type="PANTHER" id="PTHR34599:SF1">
    <property type="entry name" value="PHOSPHATIDIC ACID PHOSPHATASE TYPE 2_HALOPEROXIDASE DOMAIN-CONTAINING PROTEIN"/>
    <property type="match status" value="1"/>
</dbReference>
<gene>
    <name evidence="1" type="ORF">H4075_02665</name>
</gene>
<dbReference type="Proteomes" id="UP000515344">
    <property type="component" value="Chromosome"/>
</dbReference>
<evidence type="ECO:0000313" key="2">
    <source>
        <dbReference type="Proteomes" id="UP000515344"/>
    </source>
</evidence>
<dbReference type="RefSeq" id="WP_182803897.1">
    <property type="nucleotide sequence ID" value="NZ_CP060007.1"/>
</dbReference>
<dbReference type="AlphaFoldDB" id="A0A7G5XI16"/>
<dbReference type="EMBL" id="CP060007">
    <property type="protein sequence ID" value="QNA45119.1"/>
    <property type="molecule type" value="Genomic_DNA"/>
</dbReference>
<sequence>MKKKILYASLFTSLTFFHYSCQKEISVSGKETSSAIAVRNSDQGHLQQTKTFSSDVAIKWMNMQVWQMYKYPGIIGNVAYSRHYAYCGIALYEAVVPGMPAYQSIAPQLNGLTDLPKTKPGAGYHWAASANAALAYMNKKLFPAATAENKAAMDELEATIQAQYSSETDAAIIERSVAFGKAVAEAVFNWSQTDGHQNINNPYTAPAGKSGGIYWTAPNPMPVHSLPYIGNLRRMVSNSGEGAELPPPPYDELEAMTVEVINAKPAPGTNEFKMAFWWRDFPGTSTPGHYISILRQALQKKQASLDVAALAYALGGIIDVDITISTWQDKYKYLLARPFNYDDVIGQPFTALLGAPHPEYPAGHATLSAANAEAMTAIFGDSFAFTDSTFYIYETTNPVGSKQPPRSFGSFREAGEEAGWSRLYGGIHYRISIERGFWQGRKVANNIISSLKFLKE</sequence>
<proteinExistence type="predicted"/>
<accession>A0A7G5XI16</accession>
<dbReference type="Gene3D" id="1.10.606.20">
    <property type="match status" value="1"/>
</dbReference>
<dbReference type="InterPro" id="IPR052559">
    <property type="entry name" value="V-haloperoxidase"/>
</dbReference>
<evidence type="ECO:0000313" key="1">
    <source>
        <dbReference type="EMBL" id="QNA45119.1"/>
    </source>
</evidence>
<protein>
    <submittedName>
        <fullName evidence="1">Vanadium-dependent haloperoxidase</fullName>
    </submittedName>
</protein>
<dbReference type="PANTHER" id="PTHR34599">
    <property type="entry name" value="PEROXIDASE-RELATED"/>
    <property type="match status" value="1"/>
</dbReference>
<keyword evidence="2" id="KW-1185">Reference proteome</keyword>
<organism evidence="1 2">
    <name type="scientific">Lacibacter sediminis</name>
    <dbReference type="NCBI Taxonomy" id="2760713"/>
    <lineage>
        <taxon>Bacteria</taxon>
        <taxon>Pseudomonadati</taxon>
        <taxon>Bacteroidota</taxon>
        <taxon>Chitinophagia</taxon>
        <taxon>Chitinophagales</taxon>
        <taxon>Chitinophagaceae</taxon>
        <taxon>Lacibacter</taxon>
    </lineage>
</organism>
<name>A0A7G5XI16_9BACT</name>
<dbReference type="InterPro" id="IPR036938">
    <property type="entry name" value="PAP2/HPO_sf"/>
</dbReference>
<dbReference type="KEGG" id="lacs:H4075_02665"/>
<reference evidence="2" key="1">
    <citation type="submission" date="2020-08" db="EMBL/GenBank/DDBJ databases">
        <title>Lacibacter sp. S13-6-6 genome sequencing.</title>
        <authorList>
            <person name="Jin L."/>
        </authorList>
    </citation>
    <scope>NUCLEOTIDE SEQUENCE [LARGE SCALE GENOMIC DNA]</scope>
    <source>
        <strain evidence="2">S13-6-6</strain>
    </source>
</reference>
<dbReference type="CDD" id="cd03398">
    <property type="entry name" value="PAP2_haloperoxidase"/>
    <property type="match status" value="1"/>
</dbReference>